<evidence type="ECO:0000256" key="1">
    <source>
        <dbReference type="SAM" id="MobiDB-lite"/>
    </source>
</evidence>
<dbReference type="AlphaFoldDB" id="A0A9P5XTJ1"/>
<feature type="region of interest" description="Disordered" evidence="1">
    <location>
        <begin position="450"/>
        <end position="488"/>
    </location>
</feature>
<feature type="compositionally biased region" description="Basic and acidic residues" evidence="1">
    <location>
        <begin position="467"/>
        <end position="476"/>
    </location>
</feature>
<dbReference type="OrthoDB" id="2269034at2759"/>
<comment type="caution">
    <text evidence="2">The sequence shown here is derived from an EMBL/GenBank/DDBJ whole genome shotgun (WGS) entry which is preliminary data.</text>
</comment>
<gene>
    <name evidence="2" type="ORF">BDZ94DRAFT_1241424</name>
</gene>
<feature type="compositionally biased region" description="Acidic residues" evidence="1">
    <location>
        <begin position="450"/>
        <end position="466"/>
    </location>
</feature>
<dbReference type="EMBL" id="MU150415">
    <property type="protein sequence ID" value="KAF9456585.1"/>
    <property type="molecule type" value="Genomic_DNA"/>
</dbReference>
<evidence type="ECO:0000313" key="3">
    <source>
        <dbReference type="Proteomes" id="UP000807353"/>
    </source>
</evidence>
<reference evidence="2" key="1">
    <citation type="submission" date="2020-11" db="EMBL/GenBank/DDBJ databases">
        <authorList>
            <consortium name="DOE Joint Genome Institute"/>
            <person name="Ahrendt S."/>
            <person name="Riley R."/>
            <person name="Andreopoulos W."/>
            <person name="Labutti K."/>
            <person name="Pangilinan J."/>
            <person name="Ruiz-Duenas F.J."/>
            <person name="Barrasa J.M."/>
            <person name="Sanchez-Garcia M."/>
            <person name="Camarero S."/>
            <person name="Miyauchi S."/>
            <person name="Serrano A."/>
            <person name="Linde D."/>
            <person name="Babiker R."/>
            <person name="Drula E."/>
            <person name="Ayuso-Fernandez I."/>
            <person name="Pacheco R."/>
            <person name="Padilla G."/>
            <person name="Ferreira P."/>
            <person name="Barriuso J."/>
            <person name="Kellner H."/>
            <person name="Castanera R."/>
            <person name="Alfaro M."/>
            <person name="Ramirez L."/>
            <person name="Pisabarro A.G."/>
            <person name="Kuo A."/>
            <person name="Tritt A."/>
            <person name="Lipzen A."/>
            <person name="He G."/>
            <person name="Yan M."/>
            <person name="Ng V."/>
            <person name="Cullen D."/>
            <person name="Martin F."/>
            <person name="Rosso M.-N."/>
            <person name="Henrissat B."/>
            <person name="Hibbett D."/>
            <person name="Martinez A.T."/>
            <person name="Grigoriev I.V."/>
        </authorList>
    </citation>
    <scope>NUCLEOTIDE SEQUENCE</scope>
    <source>
        <strain evidence="2">CBS 247.69</strain>
    </source>
</reference>
<accession>A0A9P5XTJ1</accession>
<protein>
    <recommendedName>
        <fullName evidence="4">F-box domain-containing protein</fullName>
    </recommendedName>
</protein>
<keyword evidence="3" id="KW-1185">Reference proteome</keyword>
<sequence length="510" mass="57310">MREAISAIRRIPPEILGRIFIYYLGGTIFLPSNTATNFNPWKLGHVSSYWRKVLWSTPEVWKSINIRSNSDSVNAIERLISIRSATEYIFSISTATHSIIVNDHTSTPIASLITSHNARITSLSLTNLSAGVFFAFLDLPTASWDHLQKLNVQVFDDGSCTRRTVRTEHSSFQAAPNLRDVNITLRARPSLNMGTLLPLLSLFPWTQLTHLAIAEFALPWGKVHKILAQCMALAHCHIIIGRDPNATLTSTTTTLTELETFYVFQDDALNWSNLLKPFIFPALKHMTMMPSTRIHPKSERIFVHPMLSVDGIVELILRSGCKLETLSMGGDLRHNINLLVIDIEIQSLLQEISTTLQTLVGSFILPSSIFDLMRANPVKFGHLECVVARLHTQGLRKFLNFLDSYIIYDPEKQAYVYGGNTFKHYQCRSWLYQQVGIDVVISFDSRTVADEEVEEGDEDDEDEDGENGDHDSHEGGGEGGTDDEDLEPVEQRGGWLSRYIGQLLTSVHVA</sequence>
<evidence type="ECO:0000313" key="2">
    <source>
        <dbReference type="EMBL" id="KAF9456585.1"/>
    </source>
</evidence>
<organism evidence="2 3">
    <name type="scientific">Collybia nuda</name>
    <dbReference type="NCBI Taxonomy" id="64659"/>
    <lineage>
        <taxon>Eukaryota</taxon>
        <taxon>Fungi</taxon>
        <taxon>Dikarya</taxon>
        <taxon>Basidiomycota</taxon>
        <taxon>Agaricomycotina</taxon>
        <taxon>Agaricomycetes</taxon>
        <taxon>Agaricomycetidae</taxon>
        <taxon>Agaricales</taxon>
        <taxon>Tricholomatineae</taxon>
        <taxon>Clitocybaceae</taxon>
        <taxon>Collybia</taxon>
    </lineage>
</organism>
<name>A0A9P5XTJ1_9AGAR</name>
<dbReference type="Proteomes" id="UP000807353">
    <property type="component" value="Unassembled WGS sequence"/>
</dbReference>
<proteinExistence type="predicted"/>
<evidence type="ECO:0008006" key="4">
    <source>
        <dbReference type="Google" id="ProtNLM"/>
    </source>
</evidence>